<dbReference type="AlphaFoldDB" id="A0A9N9IA81"/>
<feature type="region of interest" description="Disordered" evidence="1">
    <location>
        <begin position="1"/>
        <end position="22"/>
    </location>
</feature>
<keyword evidence="3" id="KW-1185">Reference proteome</keyword>
<evidence type="ECO:0000256" key="1">
    <source>
        <dbReference type="SAM" id="MobiDB-lite"/>
    </source>
</evidence>
<evidence type="ECO:0000313" key="2">
    <source>
        <dbReference type="EMBL" id="CAG8725621.1"/>
    </source>
</evidence>
<dbReference type="EMBL" id="CAJVPQ010011092">
    <property type="protein sequence ID" value="CAG8725621.1"/>
    <property type="molecule type" value="Genomic_DNA"/>
</dbReference>
<reference evidence="2" key="1">
    <citation type="submission" date="2021-06" db="EMBL/GenBank/DDBJ databases">
        <authorList>
            <person name="Kallberg Y."/>
            <person name="Tangrot J."/>
            <person name="Rosling A."/>
        </authorList>
    </citation>
    <scope>NUCLEOTIDE SEQUENCE</scope>
    <source>
        <strain evidence="2">UK204</strain>
    </source>
</reference>
<feature type="non-terminal residue" evidence="2">
    <location>
        <position position="1"/>
    </location>
</feature>
<name>A0A9N9IA81_9GLOM</name>
<feature type="compositionally biased region" description="Pro residues" evidence="1">
    <location>
        <begin position="10"/>
        <end position="22"/>
    </location>
</feature>
<protein>
    <submittedName>
        <fullName evidence="2">12172_t:CDS:1</fullName>
    </submittedName>
</protein>
<accession>A0A9N9IA81</accession>
<organism evidence="2 3">
    <name type="scientific">Funneliformis caledonium</name>
    <dbReference type="NCBI Taxonomy" id="1117310"/>
    <lineage>
        <taxon>Eukaryota</taxon>
        <taxon>Fungi</taxon>
        <taxon>Fungi incertae sedis</taxon>
        <taxon>Mucoromycota</taxon>
        <taxon>Glomeromycotina</taxon>
        <taxon>Glomeromycetes</taxon>
        <taxon>Glomerales</taxon>
        <taxon>Glomeraceae</taxon>
        <taxon>Funneliformis</taxon>
    </lineage>
</organism>
<proteinExistence type="predicted"/>
<gene>
    <name evidence="2" type="ORF">FCALED_LOCUS14647</name>
</gene>
<comment type="caution">
    <text evidence="2">The sequence shown here is derived from an EMBL/GenBank/DDBJ whole genome shotgun (WGS) entry which is preliminary data.</text>
</comment>
<evidence type="ECO:0000313" key="3">
    <source>
        <dbReference type="Proteomes" id="UP000789570"/>
    </source>
</evidence>
<sequence>TFSRSSKLPPLLPKAPQNPPLPPNFLQQNSLIFLNSTTATKKFIIM</sequence>
<dbReference type="Proteomes" id="UP000789570">
    <property type="component" value="Unassembled WGS sequence"/>
</dbReference>